<dbReference type="InterPro" id="IPR057366">
    <property type="entry name" value="TRPM-like"/>
</dbReference>
<evidence type="ECO:0008006" key="14">
    <source>
        <dbReference type="Google" id="ProtNLM"/>
    </source>
</evidence>
<protein>
    <recommendedName>
        <fullName evidence="14">TRPM SLOG domain-containing protein</fullName>
    </recommendedName>
</protein>
<dbReference type="InterPro" id="IPR041491">
    <property type="entry name" value="TRPM_SLOG"/>
</dbReference>
<dbReference type="AlphaFoldDB" id="A0A815FXD2"/>
<gene>
    <name evidence="10" type="ORF">BJG266_LOCUS33891</name>
    <name evidence="11" type="ORF">QVE165_LOCUS51058</name>
</gene>
<dbReference type="GO" id="GO:0099604">
    <property type="term" value="F:ligand-gated calcium channel activity"/>
    <property type="evidence" value="ECO:0007669"/>
    <property type="project" value="TreeGrafter"/>
</dbReference>
<accession>A0A815FXD2</accession>
<evidence type="ECO:0000256" key="6">
    <source>
        <dbReference type="ARBA" id="ARBA00023136"/>
    </source>
</evidence>
<evidence type="ECO:0000313" key="10">
    <source>
        <dbReference type="EMBL" id="CAF1331182.1"/>
    </source>
</evidence>
<dbReference type="Pfam" id="PF18139">
    <property type="entry name" value="LSDAT_euk"/>
    <property type="match status" value="1"/>
</dbReference>
<name>A0A815FXD2_9BILA</name>
<dbReference type="EMBL" id="CAJNOI010000695">
    <property type="protein sequence ID" value="CAF1331182.1"/>
    <property type="molecule type" value="Genomic_DNA"/>
</dbReference>
<dbReference type="PANTHER" id="PTHR13800">
    <property type="entry name" value="TRANSIENT RECEPTOR POTENTIAL CATION CHANNEL, SUBFAMILY M, MEMBER 6"/>
    <property type="match status" value="1"/>
</dbReference>
<evidence type="ECO:0000313" key="11">
    <source>
        <dbReference type="EMBL" id="CAF1589521.1"/>
    </source>
</evidence>
<keyword evidence="6" id="KW-0472">Membrane</keyword>
<keyword evidence="2" id="KW-0813">Transport</keyword>
<comment type="subcellular location">
    <subcellularLocation>
        <location evidence="1">Membrane</location>
        <topology evidence="1">Multi-pass membrane protein</topology>
    </subcellularLocation>
</comment>
<dbReference type="Pfam" id="PF25508">
    <property type="entry name" value="TRPM2"/>
    <property type="match status" value="1"/>
</dbReference>
<evidence type="ECO:0000259" key="8">
    <source>
        <dbReference type="Pfam" id="PF18139"/>
    </source>
</evidence>
<dbReference type="GO" id="GO:0005886">
    <property type="term" value="C:plasma membrane"/>
    <property type="evidence" value="ECO:0007669"/>
    <property type="project" value="TreeGrafter"/>
</dbReference>
<comment type="caution">
    <text evidence="10">The sequence shown here is derived from an EMBL/GenBank/DDBJ whole genome shotgun (WGS) entry which is preliminary data.</text>
</comment>
<evidence type="ECO:0000259" key="9">
    <source>
        <dbReference type="Pfam" id="PF25508"/>
    </source>
</evidence>
<dbReference type="OrthoDB" id="310870at2759"/>
<keyword evidence="7" id="KW-0407">Ion channel</keyword>
<dbReference type="PANTHER" id="PTHR13800:SF12">
    <property type="entry name" value="TRANSIENT RECEPTOR POTENTIAL CATION CHANNEL SUBFAMILY M MEMBER-LIKE 2"/>
    <property type="match status" value="1"/>
</dbReference>
<evidence type="ECO:0000313" key="12">
    <source>
        <dbReference type="Proteomes" id="UP000663832"/>
    </source>
</evidence>
<reference evidence="10" key="1">
    <citation type="submission" date="2021-02" db="EMBL/GenBank/DDBJ databases">
        <authorList>
            <person name="Nowell W R."/>
        </authorList>
    </citation>
    <scope>NUCLEOTIDE SEQUENCE</scope>
</reference>
<proteinExistence type="predicted"/>
<evidence type="ECO:0000256" key="1">
    <source>
        <dbReference type="ARBA" id="ARBA00004141"/>
    </source>
</evidence>
<evidence type="ECO:0000256" key="2">
    <source>
        <dbReference type="ARBA" id="ARBA00022448"/>
    </source>
</evidence>
<evidence type="ECO:0000313" key="13">
    <source>
        <dbReference type="Proteomes" id="UP000663877"/>
    </source>
</evidence>
<evidence type="ECO:0000256" key="5">
    <source>
        <dbReference type="ARBA" id="ARBA00023065"/>
    </source>
</evidence>
<feature type="domain" description="TRPM-like" evidence="9">
    <location>
        <begin position="464"/>
        <end position="720"/>
    </location>
</feature>
<feature type="domain" description="TRPM SLOG" evidence="8">
    <location>
        <begin position="99"/>
        <end position="355"/>
    </location>
</feature>
<dbReference type="Proteomes" id="UP000663877">
    <property type="component" value="Unassembled WGS sequence"/>
</dbReference>
<dbReference type="EMBL" id="CAJNOM010001063">
    <property type="protein sequence ID" value="CAF1589521.1"/>
    <property type="molecule type" value="Genomic_DNA"/>
</dbReference>
<evidence type="ECO:0000256" key="3">
    <source>
        <dbReference type="ARBA" id="ARBA00022692"/>
    </source>
</evidence>
<dbReference type="Proteomes" id="UP000663832">
    <property type="component" value="Unassembled WGS sequence"/>
</dbReference>
<keyword evidence="4" id="KW-1133">Transmembrane helix</keyword>
<keyword evidence="5" id="KW-0406">Ion transport</keyword>
<evidence type="ECO:0000256" key="7">
    <source>
        <dbReference type="ARBA" id="ARBA00023303"/>
    </source>
</evidence>
<evidence type="ECO:0000256" key="4">
    <source>
        <dbReference type="ARBA" id="ARBA00022989"/>
    </source>
</evidence>
<organism evidence="10 13">
    <name type="scientific">Adineta steineri</name>
    <dbReference type="NCBI Taxonomy" id="433720"/>
    <lineage>
        <taxon>Eukaryota</taxon>
        <taxon>Metazoa</taxon>
        <taxon>Spiralia</taxon>
        <taxon>Gnathifera</taxon>
        <taxon>Rotifera</taxon>
        <taxon>Eurotatoria</taxon>
        <taxon>Bdelloidea</taxon>
        <taxon>Adinetida</taxon>
        <taxon>Adinetidae</taxon>
        <taxon>Adineta</taxon>
    </lineage>
</organism>
<keyword evidence="12" id="KW-1185">Reference proteome</keyword>
<sequence length="786" mass="90957">MSFYKTLYENWDATISKLDLKYRRTCILFNKQQQLQQASPSQQQNDECGCGRLKRSHSYEGEPMLQRSDNWNSEYCSKEEKDMNNFGILYNPYASCLTKFIRCDIKVTAEKLYNLIHEDYKKEPSLIISILGGAKYFKMNKSLKKEFMRGIIGAATTADGWILTTGLNSGIAKMVGEAISEDRILNGCSKDVVSIGFTKWGSLTKKTRDWLSEKFTYQGNAMHYDAREEDYTFPQEMLETNDAETVELHHTYMLLFDNGQLSGYIGDQQRRTFVRSASNNGKNKCYPVTVIVEGGINTLDVILNDLKENRPVVIIDGSGRIANVLSDLLKQYPERVPERNEIVDRLKKEFQNNETNSDASSKSVNYKLCVYEITQIMNMKSRDLLNVYSFDEDINVAETIFNAILKGYNMMVRGYRNNLDGQLANQAHLKENTKTLLDLAIQWNSLEGIKHVFEDIKEKPQELFSEDIGKSFITSVKGNKPLLVNYLLQSQYDVLHELHQDDILELYQNGWNKQHAKRYLFPGLNGENRENPDSLAGVDLLCEEYIGSFMQPLYSKRKRILASLKRTYDGLIQKICRCCWKPEPRMNHFYKYLLPVRRRLKDDKKYSEQHKLRDLFLWSVFMGHVELTKVLLVHLKPRTCASLIASKIFTEYSKYASIIEMKEKMKSIADEFELYAIQCINSCYEHDETKACELILREIPLFGYITCAQVAVAAESKKFLLTVCFDRVMNDAWYDKLDEANRNGAEKPMLTLGLFSFGVLAPFYVVFRKQQHEESQEQSPSNKNEQ</sequence>
<keyword evidence="3" id="KW-0812">Transmembrane</keyword>
<dbReference type="InterPro" id="IPR050927">
    <property type="entry name" value="TRPM"/>
</dbReference>